<evidence type="ECO:0000256" key="2">
    <source>
        <dbReference type="ARBA" id="ARBA00023043"/>
    </source>
</evidence>
<dbReference type="GO" id="GO:0004540">
    <property type="term" value="F:RNA nuclease activity"/>
    <property type="evidence" value="ECO:0007669"/>
    <property type="project" value="TreeGrafter"/>
</dbReference>
<organism evidence="3 4">
    <name type="scientific">Pseudomethylobacillus aquaticus</name>
    <dbReference type="NCBI Taxonomy" id="2676064"/>
    <lineage>
        <taxon>Bacteria</taxon>
        <taxon>Pseudomonadati</taxon>
        <taxon>Pseudomonadota</taxon>
        <taxon>Betaproteobacteria</taxon>
        <taxon>Nitrosomonadales</taxon>
        <taxon>Methylophilaceae</taxon>
        <taxon>Pseudomethylobacillus</taxon>
    </lineage>
</organism>
<sequence length="258" mass="28535">MIGCTGLVNGMSAEELIFEKSPYVEAAKAARQDDVAALEKLIKQGINVNHEGKETRTPWGRDTVTLLLWATLSESERGTEVLLKAGADPNKATRHGMVPLIAASGSKSDSLFELLLISYKADPNRILRNGPSNTALTVALEERNNLGEKRFDRAETLIKYGADVNLDMDRGATAAIVFSILGDWRAVFWLLEHGANVEVRDSVRGTMMCYLRNSYRANTLAPSEAYSYREKVRDWLLAHGVMRSRLDPALHPSAKCDD</sequence>
<keyword evidence="4" id="KW-1185">Reference proteome</keyword>
<name>A0A3N0V539_9PROT</name>
<reference evidence="3 4" key="1">
    <citation type="submission" date="2018-10" db="EMBL/GenBank/DDBJ databases">
        <authorList>
            <person name="Chen W.-M."/>
        </authorList>
    </citation>
    <scope>NUCLEOTIDE SEQUENCE [LARGE SCALE GENOMIC DNA]</scope>
    <source>
        <strain evidence="3 4">H-5</strain>
    </source>
</reference>
<dbReference type="SMART" id="SM00248">
    <property type="entry name" value="ANK"/>
    <property type="match status" value="5"/>
</dbReference>
<keyword evidence="2" id="KW-0040">ANK repeat</keyword>
<proteinExistence type="predicted"/>
<protein>
    <submittedName>
        <fullName evidence="3">Ankyrin repeat domain-containing protein</fullName>
    </submittedName>
</protein>
<keyword evidence="1" id="KW-0677">Repeat</keyword>
<dbReference type="SUPFAM" id="SSF48403">
    <property type="entry name" value="Ankyrin repeat"/>
    <property type="match status" value="1"/>
</dbReference>
<dbReference type="PANTHER" id="PTHR24141">
    <property type="entry name" value="2-5A-DEPENDENT RIBONUCLEASE"/>
    <property type="match status" value="1"/>
</dbReference>
<dbReference type="AlphaFoldDB" id="A0A3N0V539"/>
<evidence type="ECO:0000313" key="4">
    <source>
        <dbReference type="Proteomes" id="UP000275137"/>
    </source>
</evidence>
<dbReference type="PANTHER" id="PTHR24141:SF1">
    <property type="entry name" value="2-5A-DEPENDENT RIBONUCLEASE"/>
    <property type="match status" value="1"/>
</dbReference>
<gene>
    <name evidence="3" type="ORF">ED236_00010</name>
</gene>
<dbReference type="Gene3D" id="1.25.40.20">
    <property type="entry name" value="Ankyrin repeat-containing domain"/>
    <property type="match status" value="1"/>
</dbReference>
<dbReference type="InterPro" id="IPR036770">
    <property type="entry name" value="Ankyrin_rpt-contain_sf"/>
</dbReference>
<accession>A0A3N0V539</accession>
<evidence type="ECO:0000256" key="1">
    <source>
        <dbReference type="ARBA" id="ARBA00022737"/>
    </source>
</evidence>
<dbReference type="InterPro" id="IPR002110">
    <property type="entry name" value="Ankyrin_rpt"/>
</dbReference>
<dbReference type="Proteomes" id="UP000275137">
    <property type="component" value="Unassembled WGS sequence"/>
</dbReference>
<dbReference type="GO" id="GO:0003723">
    <property type="term" value="F:RNA binding"/>
    <property type="evidence" value="ECO:0007669"/>
    <property type="project" value="TreeGrafter"/>
</dbReference>
<comment type="caution">
    <text evidence="3">The sequence shown here is derived from an EMBL/GenBank/DDBJ whole genome shotgun (WGS) entry which is preliminary data.</text>
</comment>
<dbReference type="EMBL" id="RJVP01000001">
    <property type="protein sequence ID" value="ROH87920.1"/>
    <property type="molecule type" value="Genomic_DNA"/>
</dbReference>
<evidence type="ECO:0000313" key="3">
    <source>
        <dbReference type="EMBL" id="ROH87920.1"/>
    </source>
</evidence>
<dbReference type="GO" id="GO:0006396">
    <property type="term" value="P:RNA processing"/>
    <property type="evidence" value="ECO:0007669"/>
    <property type="project" value="TreeGrafter"/>
</dbReference>